<keyword evidence="2" id="KW-1185">Reference proteome</keyword>
<protein>
    <submittedName>
        <fullName evidence="1">Uncharacterized protein</fullName>
    </submittedName>
</protein>
<dbReference type="AlphaFoldDB" id="A0A7J6KTM5"/>
<organism evidence="1 2">
    <name type="scientific">Perkinsus chesapeaki</name>
    <name type="common">Clam parasite</name>
    <name type="synonym">Perkinsus andrewsi</name>
    <dbReference type="NCBI Taxonomy" id="330153"/>
    <lineage>
        <taxon>Eukaryota</taxon>
        <taxon>Sar</taxon>
        <taxon>Alveolata</taxon>
        <taxon>Perkinsozoa</taxon>
        <taxon>Perkinsea</taxon>
        <taxon>Perkinsida</taxon>
        <taxon>Perkinsidae</taxon>
        <taxon>Perkinsus</taxon>
    </lineage>
</organism>
<dbReference type="EMBL" id="JAAPAO010001390">
    <property type="protein sequence ID" value="KAF4649911.1"/>
    <property type="molecule type" value="Genomic_DNA"/>
</dbReference>
<reference evidence="1 2" key="1">
    <citation type="submission" date="2020-04" db="EMBL/GenBank/DDBJ databases">
        <title>Perkinsus chesapeaki whole genome sequence.</title>
        <authorList>
            <person name="Bogema D.R."/>
        </authorList>
    </citation>
    <scope>NUCLEOTIDE SEQUENCE [LARGE SCALE GENOMIC DNA]</scope>
    <source>
        <strain evidence="1">ATCC PRA-425</strain>
    </source>
</reference>
<comment type="caution">
    <text evidence="1">The sequence shown here is derived from an EMBL/GenBank/DDBJ whole genome shotgun (WGS) entry which is preliminary data.</text>
</comment>
<dbReference type="Proteomes" id="UP000591131">
    <property type="component" value="Unassembled WGS sequence"/>
</dbReference>
<proteinExistence type="predicted"/>
<accession>A0A7J6KTM5</accession>
<evidence type="ECO:0000313" key="2">
    <source>
        <dbReference type="Proteomes" id="UP000591131"/>
    </source>
</evidence>
<gene>
    <name evidence="1" type="ORF">FOL47_001604</name>
</gene>
<name>A0A7J6KTM5_PERCH</name>
<evidence type="ECO:0000313" key="1">
    <source>
        <dbReference type="EMBL" id="KAF4649911.1"/>
    </source>
</evidence>
<feature type="non-terminal residue" evidence="1">
    <location>
        <position position="143"/>
    </location>
</feature>
<sequence>MTGFTDRTALLAAVQQDLQCDVAERQRRDAALLESSIRESTAKQYRTGVGYYEEAFGVIKSNQETASPFPAEDSKVVDQALKGAVNETRYRAKAPKRAEPLSPDCLAALKLMQLDFLGRKDQIRSAALLEPQQRKLNAGVSGE</sequence>